<dbReference type="SUPFAM" id="SSF54695">
    <property type="entry name" value="POZ domain"/>
    <property type="match status" value="1"/>
</dbReference>
<reference evidence="5 6" key="1">
    <citation type="submission" date="2017-03" db="EMBL/GenBank/DDBJ databases">
        <title>WGS assembly of Porphyra umbilicalis.</title>
        <authorList>
            <person name="Brawley S.H."/>
            <person name="Blouin N.A."/>
            <person name="Ficko-Blean E."/>
            <person name="Wheeler G.L."/>
            <person name="Lohr M."/>
            <person name="Goodson H.V."/>
            <person name="Jenkins J.W."/>
            <person name="Blaby-Haas C.E."/>
            <person name="Helliwell K.E."/>
            <person name="Chan C."/>
            <person name="Marriage T."/>
            <person name="Bhattacharya D."/>
            <person name="Klein A.S."/>
            <person name="Badis Y."/>
            <person name="Brodie J."/>
            <person name="Cao Y."/>
            <person name="Collen J."/>
            <person name="Dittami S.M."/>
            <person name="Gachon C.M."/>
            <person name="Green B.R."/>
            <person name="Karpowicz S."/>
            <person name="Kim J.W."/>
            <person name="Kudahl U."/>
            <person name="Lin S."/>
            <person name="Michel G."/>
            <person name="Mittag M."/>
            <person name="Olson B.J."/>
            <person name="Pangilinan J."/>
            <person name="Peng Y."/>
            <person name="Qiu H."/>
            <person name="Shu S."/>
            <person name="Singer J.T."/>
            <person name="Smith A.G."/>
            <person name="Sprecher B.N."/>
            <person name="Wagner V."/>
            <person name="Wang W."/>
            <person name="Wang Z.-Y."/>
            <person name="Yan J."/>
            <person name="Yarish C."/>
            <person name="Zoeuner-Riek S."/>
            <person name="Zhuang Y."/>
            <person name="Zou Y."/>
            <person name="Lindquist E.A."/>
            <person name="Grimwood J."/>
            <person name="Barry K."/>
            <person name="Rokhsar D.S."/>
            <person name="Schmutz J."/>
            <person name="Stiller J.W."/>
            <person name="Grossman A.R."/>
            <person name="Prochnik S.E."/>
        </authorList>
    </citation>
    <scope>NUCLEOTIDE SEQUENCE [LARGE SCALE GENOMIC DNA]</scope>
    <source>
        <strain evidence="5">4086291</strain>
    </source>
</reference>
<gene>
    <name evidence="5" type="ORF">BU14_2164s0001</name>
</gene>
<evidence type="ECO:0000313" key="5">
    <source>
        <dbReference type="EMBL" id="OSX68857.1"/>
    </source>
</evidence>
<proteinExistence type="predicted"/>
<accession>A0A1X6NJR8</accession>
<dbReference type="SMART" id="SM00225">
    <property type="entry name" value="BTB"/>
    <property type="match status" value="1"/>
</dbReference>
<feature type="compositionally biased region" description="Basic residues" evidence="3">
    <location>
        <begin position="266"/>
        <end position="277"/>
    </location>
</feature>
<dbReference type="PANTHER" id="PTHR45632:SF3">
    <property type="entry name" value="KELCH-LIKE PROTEIN 32"/>
    <property type="match status" value="1"/>
</dbReference>
<name>A0A1X6NJR8_PORUM</name>
<dbReference type="AlphaFoldDB" id="A0A1X6NJR8"/>
<keyword evidence="6" id="KW-1185">Reference proteome</keyword>
<keyword evidence="1" id="KW-0880">Kelch repeat</keyword>
<evidence type="ECO:0000313" key="6">
    <source>
        <dbReference type="Proteomes" id="UP000218209"/>
    </source>
</evidence>
<evidence type="ECO:0000256" key="1">
    <source>
        <dbReference type="ARBA" id="ARBA00022441"/>
    </source>
</evidence>
<keyword evidence="2" id="KW-0677">Repeat</keyword>
<dbReference type="EMBL" id="KV920016">
    <property type="protein sequence ID" value="OSX68857.1"/>
    <property type="molecule type" value="Genomic_DNA"/>
</dbReference>
<evidence type="ECO:0000256" key="3">
    <source>
        <dbReference type="SAM" id="MobiDB-lite"/>
    </source>
</evidence>
<feature type="region of interest" description="Disordered" evidence="3">
    <location>
        <begin position="254"/>
        <end position="278"/>
    </location>
</feature>
<dbReference type="Proteomes" id="UP000218209">
    <property type="component" value="Unassembled WGS sequence"/>
</dbReference>
<dbReference type="InterPro" id="IPR000210">
    <property type="entry name" value="BTB/POZ_dom"/>
</dbReference>
<dbReference type="CDD" id="cd18186">
    <property type="entry name" value="BTB_POZ_ZBTB_KLHL-like"/>
    <property type="match status" value="1"/>
</dbReference>
<feature type="domain" description="BTB" evidence="4">
    <location>
        <begin position="7"/>
        <end position="108"/>
    </location>
</feature>
<dbReference type="InterPro" id="IPR011333">
    <property type="entry name" value="SKP1/BTB/POZ_sf"/>
</dbReference>
<evidence type="ECO:0000259" key="4">
    <source>
        <dbReference type="SMART" id="SM00225"/>
    </source>
</evidence>
<organism evidence="5 6">
    <name type="scientific">Porphyra umbilicalis</name>
    <name type="common">Purple laver</name>
    <name type="synonym">Red alga</name>
    <dbReference type="NCBI Taxonomy" id="2786"/>
    <lineage>
        <taxon>Eukaryota</taxon>
        <taxon>Rhodophyta</taxon>
        <taxon>Bangiophyceae</taxon>
        <taxon>Bangiales</taxon>
        <taxon>Bangiaceae</taxon>
        <taxon>Porphyra</taxon>
    </lineage>
</organism>
<evidence type="ECO:0000256" key="2">
    <source>
        <dbReference type="ARBA" id="ARBA00022737"/>
    </source>
</evidence>
<dbReference type="Gene3D" id="3.30.710.10">
    <property type="entry name" value="Potassium Channel Kv1.1, Chain A"/>
    <property type="match status" value="1"/>
</dbReference>
<protein>
    <recommendedName>
        <fullName evidence="4">BTB domain-containing protein</fullName>
    </recommendedName>
</protein>
<dbReference type="OrthoDB" id="6482909at2759"/>
<sequence length="419" mass="44339">MGDEALADCVVLVDGKPYPCVCSVLAQGSDFFKAMFFGACPMEERLTGRVTLGGVTKTGWEAVRFWLYTARKTKRRKLADFVDVIRAADRLCVPDLCACTAAEAAASLTNDNVVPLTNLAWSGIWGLEGLQAATFEHLRAHFDDLCATDALCVDLHPPVFHRLASCATLWVASEDALAAAVWRRLAARPQPRHAAAALLGTVRLSALGADALSDWSAIARGGGTDLVPAPDGALRAAAADVALAGLPRLAPVARPVGAPEGGGGAGRRRDRRPRSHVSGRSAYVVYHPRAGAARQQSAPFRAAHHVWRLDVLEEAPGRGGGGVHLGAYVHRLGEGAGAVKVRATIWVSALDGCTFFPPAMEPSGEPHAAPVFKGTFTREWGHGECRGFAAVVPSDTLCLMRQRGQDTALLIGVTLRKAP</sequence>
<dbReference type="PANTHER" id="PTHR45632">
    <property type="entry name" value="LD33804P"/>
    <property type="match status" value="1"/>
</dbReference>
<dbReference type="Pfam" id="PF00651">
    <property type="entry name" value="BTB"/>
    <property type="match status" value="1"/>
</dbReference>